<protein>
    <recommendedName>
        <fullName evidence="3">PH domain-containing protein</fullName>
    </recommendedName>
</protein>
<evidence type="ECO:0000313" key="4">
    <source>
        <dbReference type="EMBL" id="SPO22653.1"/>
    </source>
</evidence>
<dbReference type="OrthoDB" id="2123378at2759"/>
<keyword evidence="5" id="KW-1185">Reference proteome</keyword>
<feature type="region of interest" description="Disordered" evidence="2">
    <location>
        <begin position="264"/>
        <end position="326"/>
    </location>
</feature>
<dbReference type="Proteomes" id="UP000324022">
    <property type="component" value="Unassembled WGS sequence"/>
</dbReference>
<name>A0A5C3DW33_9BASI</name>
<evidence type="ECO:0000313" key="5">
    <source>
        <dbReference type="Proteomes" id="UP000324022"/>
    </source>
</evidence>
<feature type="compositionally biased region" description="Acidic residues" evidence="2">
    <location>
        <begin position="565"/>
        <end position="574"/>
    </location>
</feature>
<evidence type="ECO:0000259" key="3">
    <source>
        <dbReference type="PROSITE" id="PS50003"/>
    </source>
</evidence>
<proteinExistence type="predicted"/>
<feature type="compositionally biased region" description="Basic and acidic residues" evidence="2">
    <location>
        <begin position="301"/>
        <end position="326"/>
    </location>
</feature>
<dbReference type="SUPFAM" id="SSF50729">
    <property type="entry name" value="PH domain-like"/>
    <property type="match status" value="1"/>
</dbReference>
<feature type="domain" description="PH" evidence="3">
    <location>
        <begin position="794"/>
        <end position="903"/>
    </location>
</feature>
<feature type="coiled-coil region" evidence="1">
    <location>
        <begin position="688"/>
        <end position="771"/>
    </location>
</feature>
<feature type="region of interest" description="Disordered" evidence="2">
    <location>
        <begin position="552"/>
        <end position="589"/>
    </location>
</feature>
<feature type="compositionally biased region" description="Polar residues" evidence="2">
    <location>
        <begin position="416"/>
        <end position="426"/>
    </location>
</feature>
<reference evidence="4 5" key="1">
    <citation type="submission" date="2018-03" db="EMBL/GenBank/DDBJ databases">
        <authorList>
            <person name="Guldener U."/>
        </authorList>
    </citation>
    <scope>NUCLEOTIDE SEQUENCE [LARGE SCALE GENOMIC DNA]</scope>
    <source>
        <strain evidence="4 5">NBRC100155</strain>
    </source>
</reference>
<feature type="compositionally biased region" description="Pro residues" evidence="2">
    <location>
        <begin position="367"/>
        <end position="386"/>
    </location>
</feature>
<feature type="region of interest" description="Disordered" evidence="2">
    <location>
        <begin position="166"/>
        <end position="202"/>
    </location>
</feature>
<feature type="region of interest" description="Disordered" evidence="2">
    <location>
        <begin position="350"/>
        <end position="438"/>
    </location>
</feature>
<evidence type="ECO:0000256" key="2">
    <source>
        <dbReference type="SAM" id="MobiDB-lite"/>
    </source>
</evidence>
<feature type="coiled-coil region" evidence="1">
    <location>
        <begin position="608"/>
        <end position="660"/>
    </location>
</feature>
<sequence>MLATPNGSKLDSSVRTAVSQLQQVDCRYDHIILAAAEASTSRSAPLHLIETAAGGLDALRTKLRTHETRFALLRVQSRLLLVISLGQDLTGLKRAQVLVQGRALQSSLGATLFAAVTIATASQLTSALVGSKLQLDGFAHITSPNIAQDFRASWSSTSAASVMTRARPSAPSSPEELGHDATWSRPVSDIGPSYRSNDQKLSTPVTSRAKSFHSSLFAKLSERDHPGIVIDLESVVEAPQQNAEIDSADFAPVPPPKTGLPPLSACADASKGSKIPFRSSSTPIATSSTGQALQKPIQLRKQTDPETTRSPREWLSADERKRLSDERERIRVDEAIRDEVMKKLRAEQQALLRSPASRTPRLAISPPLAPPPPFALPPAPPSPSPAASPSTRPSSINSPRLSSKSRLEDDVRSARTLFTETIPSTRNESRSPRLQEPVLISEDVRTLASSLSNASGTSESHESIRSSIQSLSLWEFAEAASQRASFLSLPGQAPSSSINTLAFNAERPASEAATPSKIRSRQPSCSESVASVGLEHNRCAASSSTGSVAASSIFDKELPAPPVETENDSADGEEWTGAMESPDSMTHPLAPWIEPSVKVVDKEQASLKDAEGAEMQDLRDRLAQAEARAKAAEKAATVAVREAQSETRRLAEELANVERGAKDKMEAEAIRRAKWAREQVARDQLDAYERSKLEADEKRRRRAMEEQRRLECDRANRIREEQEWREQEAQRIKQEYELKIQHLAEREAKLKAEAEAREQRERERIEQERARASYRQSRLAKLKEAVLKEDDTSAPLVQGWLNLQVEGAVQWKRRWYRVTKKQLVLTRSPTDSSLKTIIPLDLIHLLSIRDDHEDCTMSHSLCLEVRQTLESKLDQAKRTYLVSTDTRAAKEEIELVVEAIASS</sequence>
<feature type="compositionally biased region" description="Polar residues" evidence="2">
    <location>
        <begin position="278"/>
        <end position="292"/>
    </location>
</feature>
<organism evidence="4 5">
    <name type="scientific">Ustilago trichophora</name>
    <dbReference type="NCBI Taxonomy" id="86804"/>
    <lineage>
        <taxon>Eukaryota</taxon>
        <taxon>Fungi</taxon>
        <taxon>Dikarya</taxon>
        <taxon>Basidiomycota</taxon>
        <taxon>Ustilaginomycotina</taxon>
        <taxon>Ustilaginomycetes</taxon>
        <taxon>Ustilaginales</taxon>
        <taxon>Ustilaginaceae</taxon>
        <taxon>Ustilago</taxon>
    </lineage>
</organism>
<dbReference type="InterPro" id="IPR011993">
    <property type="entry name" value="PH-like_dom_sf"/>
</dbReference>
<keyword evidence="1" id="KW-0175">Coiled coil</keyword>
<dbReference type="AlphaFoldDB" id="A0A5C3DW33"/>
<dbReference type="Gene3D" id="2.30.29.30">
    <property type="entry name" value="Pleckstrin-homology domain (PH domain)/Phosphotyrosine-binding domain (PTB)"/>
    <property type="match status" value="1"/>
</dbReference>
<dbReference type="InterPro" id="IPR001849">
    <property type="entry name" value="PH_domain"/>
</dbReference>
<gene>
    <name evidence="4" type="ORF">UTRI_01331</name>
</gene>
<dbReference type="CDD" id="cd00821">
    <property type="entry name" value="PH"/>
    <property type="match status" value="1"/>
</dbReference>
<dbReference type="Pfam" id="PF00169">
    <property type="entry name" value="PH"/>
    <property type="match status" value="1"/>
</dbReference>
<dbReference type="EMBL" id="OOIN01000004">
    <property type="protein sequence ID" value="SPO22653.1"/>
    <property type="molecule type" value="Genomic_DNA"/>
</dbReference>
<dbReference type="PROSITE" id="PS50003">
    <property type="entry name" value="PH_DOMAIN"/>
    <property type="match status" value="1"/>
</dbReference>
<evidence type="ECO:0000256" key="1">
    <source>
        <dbReference type="SAM" id="Coils"/>
    </source>
</evidence>
<accession>A0A5C3DW33</accession>
<dbReference type="SMART" id="SM00233">
    <property type="entry name" value="PH"/>
    <property type="match status" value="1"/>
</dbReference>